<gene>
    <name evidence="1" type="ORF">L6452_21129</name>
</gene>
<reference evidence="2" key="1">
    <citation type="journal article" date="2022" name="Mol. Ecol. Resour.">
        <title>The genomes of chicory, endive, great burdock and yacon provide insights into Asteraceae palaeo-polyploidization history and plant inulin production.</title>
        <authorList>
            <person name="Fan W."/>
            <person name="Wang S."/>
            <person name="Wang H."/>
            <person name="Wang A."/>
            <person name="Jiang F."/>
            <person name="Liu H."/>
            <person name="Zhao H."/>
            <person name="Xu D."/>
            <person name="Zhang Y."/>
        </authorList>
    </citation>
    <scope>NUCLEOTIDE SEQUENCE [LARGE SCALE GENOMIC DNA]</scope>
    <source>
        <strain evidence="2">cv. Niubang</strain>
    </source>
</reference>
<dbReference type="EMBL" id="CM042052">
    <property type="protein sequence ID" value="KAI3720216.1"/>
    <property type="molecule type" value="Genomic_DNA"/>
</dbReference>
<protein>
    <submittedName>
        <fullName evidence="1">Uncharacterized protein</fullName>
    </submittedName>
</protein>
<comment type="caution">
    <text evidence="1">The sequence shown here is derived from an EMBL/GenBank/DDBJ whole genome shotgun (WGS) entry which is preliminary data.</text>
</comment>
<evidence type="ECO:0000313" key="1">
    <source>
        <dbReference type="EMBL" id="KAI3720216.1"/>
    </source>
</evidence>
<organism evidence="1 2">
    <name type="scientific">Arctium lappa</name>
    <name type="common">Greater burdock</name>
    <name type="synonym">Lappa major</name>
    <dbReference type="NCBI Taxonomy" id="4217"/>
    <lineage>
        <taxon>Eukaryota</taxon>
        <taxon>Viridiplantae</taxon>
        <taxon>Streptophyta</taxon>
        <taxon>Embryophyta</taxon>
        <taxon>Tracheophyta</taxon>
        <taxon>Spermatophyta</taxon>
        <taxon>Magnoliopsida</taxon>
        <taxon>eudicotyledons</taxon>
        <taxon>Gunneridae</taxon>
        <taxon>Pentapetalae</taxon>
        <taxon>asterids</taxon>
        <taxon>campanulids</taxon>
        <taxon>Asterales</taxon>
        <taxon>Asteraceae</taxon>
        <taxon>Carduoideae</taxon>
        <taxon>Cardueae</taxon>
        <taxon>Arctiinae</taxon>
        <taxon>Arctium</taxon>
    </lineage>
</organism>
<sequence length="66" mass="7393">MLSLLLVSLISFLLLPSDFHTTSLFSPSFSLVITQQKTYIHTLKHQRTTTAAHHSPPPSSFLDPFP</sequence>
<reference evidence="1 2" key="2">
    <citation type="journal article" date="2022" name="Mol. Ecol. Resour.">
        <title>The genomes of chicory, endive, great burdock and yacon provide insights into Asteraceae paleo-polyploidization history and plant inulin production.</title>
        <authorList>
            <person name="Fan W."/>
            <person name="Wang S."/>
            <person name="Wang H."/>
            <person name="Wang A."/>
            <person name="Jiang F."/>
            <person name="Liu H."/>
            <person name="Zhao H."/>
            <person name="Xu D."/>
            <person name="Zhang Y."/>
        </authorList>
    </citation>
    <scope>NUCLEOTIDE SEQUENCE [LARGE SCALE GENOMIC DNA]</scope>
    <source>
        <strain evidence="2">cv. Niubang</strain>
    </source>
</reference>
<keyword evidence="2" id="KW-1185">Reference proteome</keyword>
<evidence type="ECO:0000313" key="2">
    <source>
        <dbReference type="Proteomes" id="UP001055879"/>
    </source>
</evidence>
<proteinExistence type="predicted"/>
<accession>A0ACB9BD96</accession>
<dbReference type="Proteomes" id="UP001055879">
    <property type="component" value="Linkage Group LG06"/>
</dbReference>
<name>A0ACB9BD96_ARCLA</name>